<reference evidence="1 2" key="1">
    <citation type="submission" date="2018-10" db="EMBL/GenBank/DDBJ databases">
        <title>Notoacmeibacter sp. M2BS9Y-3-1, whole genome shotgun sequence.</title>
        <authorList>
            <person name="Tuo L."/>
        </authorList>
    </citation>
    <scope>NUCLEOTIDE SEQUENCE [LARGE SCALE GENOMIC DNA]</scope>
    <source>
        <strain evidence="1 2">M2BS9Y-3-1</strain>
    </source>
</reference>
<accession>A0A3L7J8L4</accession>
<name>A0A3L7J8L4_9HYPH</name>
<gene>
    <name evidence="1" type="ORF">D8780_00285</name>
</gene>
<organism evidence="1 2">
    <name type="scientific">Notoacmeibacter ruber</name>
    <dbReference type="NCBI Taxonomy" id="2670375"/>
    <lineage>
        <taxon>Bacteria</taxon>
        <taxon>Pseudomonadati</taxon>
        <taxon>Pseudomonadota</taxon>
        <taxon>Alphaproteobacteria</taxon>
        <taxon>Hyphomicrobiales</taxon>
        <taxon>Notoacmeibacteraceae</taxon>
        <taxon>Notoacmeibacter</taxon>
    </lineage>
</organism>
<dbReference type="RefSeq" id="WP_121643839.1">
    <property type="nucleotide sequence ID" value="NZ_RCWN01000001.1"/>
</dbReference>
<dbReference type="Proteomes" id="UP000281094">
    <property type="component" value="Unassembled WGS sequence"/>
</dbReference>
<dbReference type="AlphaFoldDB" id="A0A3L7J8L4"/>
<evidence type="ECO:0000313" key="1">
    <source>
        <dbReference type="EMBL" id="RLQ86870.1"/>
    </source>
</evidence>
<dbReference type="EMBL" id="RCWN01000001">
    <property type="protein sequence ID" value="RLQ86870.1"/>
    <property type="molecule type" value="Genomic_DNA"/>
</dbReference>
<evidence type="ECO:0000313" key="2">
    <source>
        <dbReference type="Proteomes" id="UP000281094"/>
    </source>
</evidence>
<comment type="caution">
    <text evidence="1">The sequence shown here is derived from an EMBL/GenBank/DDBJ whole genome shotgun (WGS) entry which is preliminary data.</text>
</comment>
<keyword evidence="2" id="KW-1185">Reference proteome</keyword>
<protein>
    <recommendedName>
        <fullName evidence="3">Porin family protein</fullName>
    </recommendedName>
</protein>
<sequence length="222" mass="23567">MMRGIALGMAMLIGSVTIDSVQAADILEPSLDTGAMPQAISDTSILVFAGRSIEGHVWQADSLPFVADYGGQFQIGAALAHTPYQLPLGFVVGAEVGASVRIDNDDFGPDGTSGEVWAGPTIRHSGIPIGPVLVKPAFTFGLSAVTNSYGLERQREIEEDGDATLLYFMAPEIALSLKSHPNVDFVYRAQHRSGGKNIFFLPALGDMGDTTNANVFGVRVHF</sequence>
<proteinExistence type="predicted"/>
<evidence type="ECO:0008006" key="3">
    <source>
        <dbReference type="Google" id="ProtNLM"/>
    </source>
</evidence>